<dbReference type="KEGG" id="civ:IMZ16_02020"/>
<feature type="domain" description="HTH cro/C1-type" evidence="1">
    <location>
        <begin position="2"/>
        <end position="51"/>
    </location>
</feature>
<dbReference type="Gene3D" id="1.10.260.40">
    <property type="entry name" value="lambda repressor-like DNA-binding domains"/>
    <property type="match status" value="1"/>
</dbReference>
<dbReference type="CDD" id="cd00093">
    <property type="entry name" value="HTH_XRE"/>
    <property type="match status" value="1"/>
</dbReference>
<dbReference type="RefSeq" id="WP_193440280.1">
    <property type="nucleotide sequence ID" value="NZ_CP063145.1"/>
</dbReference>
<reference evidence="2 3" key="1">
    <citation type="submission" date="2020-10" db="EMBL/GenBank/DDBJ databases">
        <title>Complete genome of Cruoricapor ignavus strain M1214 isolated from the blood culture of a febrile patient.</title>
        <authorList>
            <person name="Guglielmino C.J.D."/>
        </authorList>
    </citation>
    <scope>NUCLEOTIDE SEQUENCE [LARGE SCALE GENOMIC DNA]</scope>
    <source>
        <strain evidence="2 3">M1214</strain>
    </source>
</reference>
<dbReference type="Proteomes" id="UP000593605">
    <property type="component" value="Chromosome"/>
</dbReference>
<name>A0A7M1T3B7_9FLAO</name>
<evidence type="ECO:0000259" key="1">
    <source>
        <dbReference type="PROSITE" id="PS50943"/>
    </source>
</evidence>
<dbReference type="InterPro" id="IPR010982">
    <property type="entry name" value="Lambda_DNA-bd_dom_sf"/>
</dbReference>
<evidence type="ECO:0000313" key="2">
    <source>
        <dbReference type="EMBL" id="QOR74241.1"/>
    </source>
</evidence>
<dbReference type="EMBL" id="CP063145">
    <property type="protein sequence ID" value="QOR74241.1"/>
    <property type="molecule type" value="Genomic_DNA"/>
</dbReference>
<evidence type="ECO:0000313" key="3">
    <source>
        <dbReference type="Proteomes" id="UP000593605"/>
    </source>
</evidence>
<dbReference type="GO" id="GO:0003677">
    <property type="term" value="F:DNA binding"/>
    <property type="evidence" value="ECO:0007669"/>
    <property type="project" value="InterPro"/>
</dbReference>
<proteinExistence type="predicted"/>
<dbReference type="AlphaFoldDB" id="A0A7M1T3B7"/>
<accession>A0A7M1T3B7</accession>
<organism evidence="2 3">
    <name type="scientific">Cruoricaptor ignavus</name>
    <dbReference type="NCBI Taxonomy" id="1118202"/>
    <lineage>
        <taxon>Bacteria</taxon>
        <taxon>Pseudomonadati</taxon>
        <taxon>Bacteroidota</taxon>
        <taxon>Flavobacteriia</taxon>
        <taxon>Flavobacteriales</taxon>
        <taxon>Weeksellaceae</taxon>
        <taxon>Cruoricaptor</taxon>
    </lineage>
</organism>
<dbReference type="InterPro" id="IPR001387">
    <property type="entry name" value="Cro/C1-type_HTH"/>
</dbReference>
<sequence length="120" mass="13714">MKKQKITKTQVAESIGKNSNTFSMVLQGRTKLNLEMVLKFSELYGFDPETFIIREAAESVPVVTEHSENYGAGKDDWEIIFSNVMTSHNNIRQSLKMTLNLMDLQAENLKILMKTIKKQS</sequence>
<protein>
    <submittedName>
        <fullName evidence="2">Helix-turn-helix transcriptional regulator</fullName>
    </submittedName>
</protein>
<dbReference type="SUPFAM" id="SSF47413">
    <property type="entry name" value="lambda repressor-like DNA-binding domains"/>
    <property type="match status" value="1"/>
</dbReference>
<dbReference type="PROSITE" id="PS50943">
    <property type="entry name" value="HTH_CROC1"/>
    <property type="match status" value="1"/>
</dbReference>
<gene>
    <name evidence="2" type="ORF">IMZ16_02020</name>
</gene>